<dbReference type="Pfam" id="PF00583">
    <property type="entry name" value="Acetyltransf_1"/>
    <property type="match status" value="1"/>
</dbReference>
<accession>A4CCV7</accession>
<feature type="domain" description="N-acetyltransferase" evidence="1">
    <location>
        <begin position="1"/>
        <end position="147"/>
    </location>
</feature>
<dbReference type="GO" id="GO:0016747">
    <property type="term" value="F:acyltransferase activity, transferring groups other than amino-acyl groups"/>
    <property type="evidence" value="ECO:0007669"/>
    <property type="project" value="InterPro"/>
</dbReference>
<dbReference type="OrthoDB" id="27442at2"/>
<keyword evidence="3" id="KW-1185">Reference proteome</keyword>
<dbReference type="PANTHER" id="PTHR43072">
    <property type="entry name" value="N-ACETYLTRANSFERASE"/>
    <property type="match status" value="1"/>
</dbReference>
<dbReference type="InterPro" id="IPR000182">
    <property type="entry name" value="GNAT_dom"/>
</dbReference>
<dbReference type="InterPro" id="IPR016181">
    <property type="entry name" value="Acyl_CoA_acyltransferase"/>
</dbReference>
<evidence type="ECO:0000313" key="2">
    <source>
        <dbReference type="EMBL" id="EAR27400.1"/>
    </source>
</evidence>
<dbReference type="EMBL" id="AAOH01000006">
    <property type="protein sequence ID" value="EAR27400.1"/>
    <property type="molecule type" value="Genomic_DNA"/>
</dbReference>
<sequence length="365" mass="41113">MSLRPATLEDLDALVKLENASFNADKISRRSFNRWLKSGHSLIYVIKGQTQLDAYGLVLLHKGTRLARLYSLAVAPHARGQGLAKQLLLALEEAAAESGRLFMRLEVAKPNAAAIALYQQLGYKKFGEYSHYYHDQSDALRMQKRIRNLAPAKQPKPVPWYQQTTEFTCGPSSLMMAMASLLPELAPSQPLELDIWREATTIFMTSGHGGCHPLGLAIAAKLRGFDVTTYINHERPLFIDGVRTQNKKDIMTVVEVQFRTKAAALNITTQYQDFSQQQVELWLQQGCAIIILISTYRMDGRKVPHWVAVTAIDDVCLYVHDPDPDEARPDPLDCQHLPIARTDFDKMSQFGNDKLRTCVVLHPIK</sequence>
<dbReference type="eggNOG" id="COG0456">
    <property type="taxonomic scope" value="Bacteria"/>
</dbReference>
<dbReference type="InterPro" id="IPR021770">
    <property type="entry name" value="DUF3335"/>
</dbReference>
<dbReference type="Proteomes" id="UP000006201">
    <property type="component" value="Unassembled WGS sequence"/>
</dbReference>
<evidence type="ECO:0000313" key="3">
    <source>
        <dbReference type="Proteomes" id="UP000006201"/>
    </source>
</evidence>
<evidence type="ECO:0000259" key="1">
    <source>
        <dbReference type="PROSITE" id="PS51186"/>
    </source>
</evidence>
<dbReference type="Gene3D" id="3.40.630.30">
    <property type="match status" value="1"/>
</dbReference>
<dbReference type="PROSITE" id="PS51186">
    <property type="entry name" value="GNAT"/>
    <property type="match status" value="1"/>
</dbReference>
<dbReference type="RefSeq" id="WP_009838662.1">
    <property type="nucleotide sequence ID" value="NZ_AAOH01000006.1"/>
</dbReference>
<organism evidence="2 3">
    <name type="scientific">Pseudoalteromonas tunicata D2</name>
    <dbReference type="NCBI Taxonomy" id="87626"/>
    <lineage>
        <taxon>Bacteria</taxon>
        <taxon>Pseudomonadati</taxon>
        <taxon>Pseudomonadota</taxon>
        <taxon>Gammaproteobacteria</taxon>
        <taxon>Alteromonadales</taxon>
        <taxon>Pseudoalteromonadaceae</taxon>
        <taxon>Pseudoalteromonas</taxon>
    </lineage>
</organism>
<dbReference type="AlphaFoldDB" id="A4CCV7"/>
<comment type="caution">
    <text evidence="2">The sequence shown here is derived from an EMBL/GenBank/DDBJ whole genome shotgun (WGS) entry which is preliminary data.</text>
</comment>
<gene>
    <name evidence="2" type="ORF">PTD2_15212</name>
</gene>
<dbReference type="HOGENOM" id="CLU_064070_0_0_6"/>
<dbReference type="STRING" id="87626.PTD2_15212"/>
<dbReference type="Gene3D" id="3.90.70.10">
    <property type="entry name" value="Cysteine proteinases"/>
    <property type="match status" value="1"/>
</dbReference>
<name>A4CCV7_9GAMM</name>
<protein>
    <recommendedName>
        <fullName evidence="1">N-acetyltransferase domain-containing protein</fullName>
    </recommendedName>
</protein>
<dbReference type="SUPFAM" id="SSF55729">
    <property type="entry name" value="Acyl-CoA N-acyltransferases (Nat)"/>
    <property type="match status" value="1"/>
</dbReference>
<reference evidence="2 3" key="1">
    <citation type="submission" date="2006-02" db="EMBL/GenBank/DDBJ databases">
        <authorList>
            <person name="Moran M.A."/>
            <person name="Kjelleberg S."/>
            <person name="Egan S."/>
            <person name="Saunders N."/>
            <person name="Thomas T."/>
            <person name="Ferriera S."/>
            <person name="Johnson J."/>
            <person name="Kravitz S."/>
            <person name="Halpern A."/>
            <person name="Remington K."/>
            <person name="Beeson K."/>
            <person name="Tran B."/>
            <person name="Rogers Y.-H."/>
            <person name="Friedman R."/>
            <person name="Venter J.C."/>
        </authorList>
    </citation>
    <scope>NUCLEOTIDE SEQUENCE [LARGE SCALE GENOMIC DNA]</scope>
    <source>
        <strain evidence="2 3">D2</strain>
    </source>
</reference>
<dbReference type="Pfam" id="PF11814">
    <property type="entry name" value="DUF3335"/>
    <property type="match status" value="1"/>
</dbReference>
<proteinExistence type="predicted"/>